<dbReference type="EMBL" id="JARJCW010000009">
    <property type="protein sequence ID" value="KAJ7220764.1"/>
    <property type="molecule type" value="Genomic_DNA"/>
</dbReference>
<sequence length="249" mass="26826">MCPHPTSCIQSPNGTSWSGLDAGRTLQSAQYFTAIILPAARSWQDYDALKYYAGCEVLLASEPLQGTFMFNPGPILAMQKSLLLKREGSTIFCVIVVVIPCGARVRVRVKKLQPGPLPAEPGSEPAGLRVDHGSRLARAGRDLIAGIMIFVTCLQHVTCTLRQPAGFGSRNSSTRDPDPVNPTRKPAGLTRTRAPPYASFLEHAGASSPEWYFGQEAGTSGEYTGEGDGTIRDNRDPHTAPWDTGDPVM</sequence>
<protein>
    <submittedName>
        <fullName evidence="2">Uncharacterized protein</fullName>
    </submittedName>
</protein>
<dbReference type="Proteomes" id="UP001219525">
    <property type="component" value="Unassembled WGS sequence"/>
</dbReference>
<accession>A0AAD6VUS6</accession>
<evidence type="ECO:0000256" key="1">
    <source>
        <dbReference type="SAM" id="MobiDB-lite"/>
    </source>
</evidence>
<feature type="region of interest" description="Disordered" evidence="1">
    <location>
        <begin position="214"/>
        <end position="249"/>
    </location>
</feature>
<gene>
    <name evidence="2" type="ORF">GGX14DRAFT_389158</name>
</gene>
<name>A0AAD6VUS6_9AGAR</name>
<organism evidence="2 3">
    <name type="scientific">Mycena pura</name>
    <dbReference type="NCBI Taxonomy" id="153505"/>
    <lineage>
        <taxon>Eukaryota</taxon>
        <taxon>Fungi</taxon>
        <taxon>Dikarya</taxon>
        <taxon>Basidiomycota</taxon>
        <taxon>Agaricomycotina</taxon>
        <taxon>Agaricomycetes</taxon>
        <taxon>Agaricomycetidae</taxon>
        <taxon>Agaricales</taxon>
        <taxon>Marasmiineae</taxon>
        <taxon>Mycenaceae</taxon>
        <taxon>Mycena</taxon>
    </lineage>
</organism>
<proteinExistence type="predicted"/>
<evidence type="ECO:0000313" key="3">
    <source>
        <dbReference type="Proteomes" id="UP001219525"/>
    </source>
</evidence>
<feature type="region of interest" description="Disordered" evidence="1">
    <location>
        <begin position="164"/>
        <end position="192"/>
    </location>
</feature>
<comment type="caution">
    <text evidence="2">The sequence shown here is derived from an EMBL/GenBank/DDBJ whole genome shotgun (WGS) entry which is preliminary data.</text>
</comment>
<feature type="compositionally biased region" description="Basic and acidic residues" evidence="1">
    <location>
        <begin position="229"/>
        <end position="238"/>
    </location>
</feature>
<evidence type="ECO:0000313" key="2">
    <source>
        <dbReference type="EMBL" id="KAJ7220764.1"/>
    </source>
</evidence>
<keyword evidence="3" id="KW-1185">Reference proteome</keyword>
<dbReference type="AlphaFoldDB" id="A0AAD6VUS6"/>
<reference evidence="2" key="1">
    <citation type="submission" date="2023-03" db="EMBL/GenBank/DDBJ databases">
        <title>Massive genome expansion in bonnet fungi (Mycena s.s.) driven by repeated elements and novel gene families across ecological guilds.</title>
        <authorList>
            <consortium name="Lawrence Berkeley National Laboratory"/>
            <person name="Harder C.B."/>
            <person name="Miyauchi S."/>
            <person name="Viragh M."/>
            <person name="Kuo A."/>
            <person name="Thoen E."/>
            <person name="Andreopoulos B."/>
            <person name="Lu D."/>
            <person name="Skrede I."/>
            <person name="Drula E."/>
            <person name="Henrissat B."/>
            <person name="Morin E."/>
            <person name="Kohler A."/>
            <person name="Barry K."/>
            <person name="LaButti K."/>
            <person name="Morin E."/>
            <person name="Salamov A."/>
            <person name="Lipzen A."/>
            <person name="Mereny Z."/>
            <person name="Hegedus B."/>
            <person name="Baldrian P."/>
            <person name="Stursova M."/>
            <person name="Weitz H."/>
            <person name="Taylor A."/>
            <person name="Grigoriev I.V."/>
            <person name="Nagy L.G."/>
            <person name="Martin F."/>
            <person name="Kauserud H."/>
        </authorList>
    </citation>
    <scope>NUCLEOTIDE SEQUENCE</scope>
    <source>
        <strain evidence="2">9144</strain>
    </source>
</reference>